<dbReference type="GeneID" id="17326030"/>
<dbReference type="Gramene" id="CDF38421">
    <property type="protein sequence ID" value="CDF38421"/>
    <property type="gene ID" value="CHC_T00006156001"/>
</dbReference>
<dbReference type="Proteomes" id="UP000012073">
    <property type="component" value="Unassembled WGS sequence"/>
</dbReference>
<sequence>MTCVRSTSSSFEPFLPGKTESNATAALPAKYGRIAPFTTRRFVHFRTNTKSSCTWYSTEEARSSGRLFFLRKEKSLSSGFVQSSLNGMWFSADFSTSDADAGRSPTADIWSY</sequence>
<dbReference type="KEGG" id="ccp:CHC_T00006156001"/>
<protein>
    <submittedName>
        <fullName evidence="2">Uncharacterized protein</fullName>
    </submittedName>
</protein>
<proteinExistence type="predicted"/>
<organism evidence="2 3">
    <name type="scientific">Chondrus crispus</name>
    <name type="common">Carrageen Irish moss</name>
    <name type="synonym">Polymorpha crispa</name>
    <dbReference type="NCBI Taxonomy" id="2769"/>
    <lineage>
        <taxon>Eukaryota</taxon>
        <taxon>Rhodophyta</taxon>
        <taxon>Florideophyceae</taxon>
        <taxon>Rhodymeniophycidae</taxon>
        <taxon>Gigartinales</taxon>
        <taxon>Gigartinaceae</taxon>
        <taxon>Chondrus</taxon>
    </lineage>
</organism>
<evidence type="ECO:0000313" key="2">
    <source>
        <dbReference type="EMBL" id="CDF38421.1"/>
    </source>
</evidence>
<dbReference type="AlphaFoldDB" id="R7QLS1"/>
<dbReference type="EMBL" id="HG001932">
    <property type="protein sequence ID" value="CDF38421.1"/>
    <property type="molecule type" value="Genomic_DNA"/>
</dbReference>
<accession>R7QLS1</accession>
<feature type="region of interest" description="Disordered" evidence="1">
    <location>
        <begin position="1"/>
        <end position="20"/>
    </location>
</feature>
<keyword evidence="3" id="KW-1185">Reference proteome</keyword>
<gene>
    <name evidence="2" type="ORF">CHC_T00006156001</name>
</gene>
<feature type="compositionally biased region" description="Polar residues" evidence="1">
    <location>
        <begin position="1"/>
        <end position="11"/>
    </location>
</feature>
<dbReference type="RefSeq" id="XP_005718314.1">
    <property type="nucleotide sequence ID" value="XM_005718257.1"/>
</dbReference>
<evidence type="ECO:0000313" key="3">
    <source>
        <dbReference type="Proteomes" id="UP000012073"/>
    </source>
</evidence>
<reference evidence="3" key="1">
    <citation type="journal article" date="2013" name="Proc. Natl. Acad. Sci. U.S.A.">
        <title>Genome structure and metabolic features in the red seaweed Chondrus crispus shed light on evolution of the Archaeplastida.</title>
        <authorList>
            <person name="Collen J."/>
            <person name="Porcel B."/>
            <person name="Carre W."/>
            <person name="Ball S.G."/>
            <person name="Chaparro C."/>
            <person name="Tonon T."/>
            <person name="Barbeyron T."/>
            <person name="Michel G."/>
            <person name="Noel B."/>
            <person name="Valentin K."/>
            <person name="Elias M."/>
            <person name="Artiguenave F."/>
            <person name="Arun A."/>
            <person name="Aury J.M."/>
            <person name="Barbosa-Neto J.F."/>
            <person name="Bothwell J.H."/>
            <person name="Bouget F.Y."/>
            <person name="Brillet L."/>
            <person name="Cabello-Hurtado F."/>
            <person name="Capella-Gutierrez S."/>
            <person name="Charrier B."/>
            <person name="Cladiere L."/>
            <person name="Cock J.M."/>
            <person name="Coelho S.M."/>
            <person name="Colleoni C."/>
            <person name="Czjzek M."/>
            <person name="Da Silva C."/>
            <person name="Delage L."/>
            <person name="Denoeud F."/>
            <person name="Deschamps P."/>
            <person name="Dittami S.M."/>
            <person name="Gabaldon T."/>
            <person name="Gachon C.M."/>
            <person name="Groisillier A."/>
            <person name="Herve C."/>
            <person name="Jabbari K."/>
            <person name="Katinka M."/>
            <person name="Kloareg B."/>
            <person name="Kowalczyk N."/>
            <person name="Labadie K."/>
            <person name="Leblanc C."/>
            <person name="Lopez P.J."/>
            <person name="McLachlan D.H."/>
            <person name="Meslet-Cladiere L."/>
            <person name="Moustafa A."/>
            <person name="Nehr Z."/>
            <person name="Nyvall Collen P."/>
            <person name="Panaud O."/>
            <person name="Partensky F."/>
            <person name="Poulain J."/>
            <person name="Rensing S.A."/>
            <person name="Rousvoal S."/>
            <person name="Samson G."/>
            <person name="Symeonidi A."/>
            <person name="Weissenbach J."/>
            <person name="Zambounis A."/>
            <person name="Wincker P."/>
            <person name="Boyen C."/>
        </authorList>
    </citation>
    <scope>NUCLEOTIDE SEQUENCE [LARGE SCALE GENOMIC DNA]</scope>
    <source>
        <strain evidence="3">cv. Stackhouse</strain>
    </source>
</reference>
<name>R7QLS1_CHOCR</name>
<evidence type="ECO:0000256" key="1">
    <source>
        <dbReference type="SAM" id="MobiDB-lite"/>
    </source>
</evidence>